<dbReference type="EMBL" id="HBUF01062787">
    <property type="protein sequence ID" value="CAG6626520.1"/>
    <property type="molecule type" value="Transcribed_RNA"/>
</dbReference>
<feature type="signal peptide" evidence="1">
    <location>
        <begin position="1"/>
        <end position="25"/>
    </location>
</feature>
<keyword evidence="1" id="KW-0732">Signal</keyword>
<dbReference type="EMBL" id="HBUF01407931">
    <property type="protein sequence ID" value="CAG6738460.1"/>
    <property type="molecule type" value="Transcribed_RNA"/>
</dbReference>
<reference evidence="2" key="1">
    <citation type="submission" date="2021-05" db="EMBL/GenBank/DDBJ databases">
        <authorList>
            <person name="Alioto T."/>
            <person name="Alioto T."/>
            <person name="Gomez Garrido J."/>
        </authorList>
    </citation>
    <scope>NUCLEOTIDE SEQUENCE</scope>
</reference>
<evidence type="ECO:0000256" key="1">
    <source>
        <dbReference type="SAM" id="SignalP"/>
    </source>
</evidence>
<sequence>MIYPISLITFITHLLLLDTARHSLSSPIDFEVGNYLHKFFKNILPNNTEFRRKPGHENPLKKYSVETTTAELPKIEGLSFQMAEHKLPTFNSKGNITISFYNPYTTTNGTTPSKEALLKMGNALKEFFSRKSGILKDAYANFRDFINHEKSTIDTNIKDVFDGYDDQLGQAMDNAAKKMFKRVDDMYTKKDQKSTLPVNFVADLKNIYNNQLKNLFTTDRPTTESATYFKTKLSESQEKRDAENMKNLGALEDNFANRSVIEKKLGEVYTAAPNQWQRK</sequence>
<dbReference type="AlphaFoldDB" id="A0A8D8SL48"/>
<dbReference type="EMBL" id="HBUF01221173">
    <property type="protein sequence ID" value="CAG6669479.1"/>
    <property type="molecule type" value="Transcribed_RNA"/>
</dbReference>
<accession>A0A8D8SL48</accession>
<organism evidence="2">
    <name type="scientific">Cacopsylla melanoneura</name>
    <dbReference type="NCBI Taxonomy" id="428564"/>
    <lineage>
        <taxon>Eukaryota</taxon>
        <taxon>Metazoa</taxon>
        <taxon>Ecdysozoa</taxon>
        <taxon>Arthropoda</taxon>
        <taxon>Hexapoda</taxon>
        <taxon>Insecta</taxon>
        <taxon>Pterygota</taxon>
        <taxon>Neoptera</taxon>
        <taxon>Paraneoptera</taxon>
        <taxon>Hemiptera</taxon>
        <taxon>Sternorrhyncha</taxon>
        <taxon>Psylloidea</taxon>
        <taxon>Psyllidae</taxon>
        <taxon>Psyllinae</taxon>
        <taxon>Cacopsylla</taxon>
    </lineage>
</organism>
<dbReference type="EMBL" id="HBUF01062786">
    <property type="protein sequence ID" value="CAG6626519.1"/>
    <property type="molecule type" value="Transcribed_RNA"/>
</dbReference>
<feature type="chain" id="PRO_5035703465" evidence="1">
    <location>
        <begin position="26"/>
        <end position="279"/>
    </location>
</feature>
<protein>
    <submittedName>
        <fullName evidence="2">Uncharacterized protein</fullName>
    </submittedName>
</protein>
<evidence type="ECO:0000313" key="2">
    <source>
        <dbReference type="EMBL" id="CAG6669479.1"/>
    </source>
</evidence>
<proteinExistence type="predicted"/>
<name>A0A8D8SL48_9HEMI</name>